<proteinExistence type="predicted"/>
<protein>
    <recommendedName>
        <fullName evidence="2">Amine oxidase domain-containing protein</fullName>
    </recommendedName>
</protein>
<evidence type="ECO:0008006" key="2">
    <source>
        <dbReference type="Google" id="ProtNLM"/>
    </source>
</evidence>
<gene>
    <name evidence="1" type="ORF">S01H4_57878</name>
</gene>
<reference evidence="1" key="1">
    <citation type="journal article" date="2014" name="Front. Microbiol.">
        <title>High frequency of phylogenetically diverse reductive dehalogenase-homologous genes in deep subseafloor sedimentary metagenomes.</title>
        <authorList>
            <person name="Kawai M."/>
            <person name="Futagami T."/>
            <person name="Toyoda A."/>
            <person name="Takaki Y."/>
            <person name="Nishi S."/>
            <person name="Hori S."/>
            <person name="Arai W."/>
            <person name="Tsubouchi T."/>
            <person name="Morono Y."/>
            <person name="Uchiyama I."/>
            <person name="Ito T."/>
            <person name="Fujiyama A."/>
            <person name="Inagaki F."/>
            <person name="Takami H."/>
        </authorList>
    </citation>
    <scope>NUCLEOTIDE SEQUENCE</scope>
    <source>
        <strain evidence="1">Expedition CK06-06</strain>
    </source>
</reference>
<accession>X1DQX7</accession>
<dbReference type="AlphaFoldDB" id="X1DQX7"/>
<sequence length="77" mass="8778">FARYTKTYNGVIYGYEPESWDSITTRFMNMADEKHIEGLEFAGGFGRRVHGYSSSLDSGYTAAQFTLSELFKKGEMK</sequence>
<evidence type="ECO:0000313" key="1">
    <source>
        <dbReference type="EMBL" id="GAH10650.1"/>
    </source>
</evidence>
<organism evidence="1">
    <name type="scientific">marine sediment metagenome</name>
    <dbReference type="NCBI Taxonomy" id="412755"/>
    <lineage>
        <taxon>unclassified sequences</taxon>
        <taxon>metagenomes</taxon>
        <taxon>ecological metagenomes</taxon>
    </lineage>
</organism>
<feature type="non-terminal residue" evidence="1">
    <location>
        <position position="1"/>
    </location>
</feature>
<name>X1DQX7_9ZZZZ</name>
<dbReference type="EMBL" id="BART01033746">
    <property type="protein sequence ID" value="GAH10650.1"/>
    <property type="molecule type" value="Genomic_DNA"/>
</dbReference>
<comment type="caution">
    <text evidence="1">The sequence shown here is derived from an EMBL/GenBank/DDBJ whole genome shotgun (WGS) entry which is preliminary data.</text>
</comment>